<dbReference type="Pfam" id="PF00958">
    <property type="entry name" value="GMP_synt_C"/>
    <property type="match status" value="1"/>
</dbReference>
<keyword evidence="4 9" id="KW-0547">Nucleotide-binding</keyword>
<dbReference type="Gene3D" id="3.40.50.620">
    <property type="entry name" value="HUPs"/>
    <property type="match status" value="1"/>
</dbReference>
<dbReference type="InterPro" id="IPR017926">
    <property type="entry name" value="GATASE"/>
</dbReference>
<reference evidence="12 13" key="1">
    <citation type="journal article" date="2019" name="ISME J.">
        <title>Insights into ecological role of a new deltaproteobacterial order Candidatus Acidulodesulfobacterales by metagenomics and metatranscriptomics.</title>
        <authorList>
            <person name="Tan S."/>
            <person name="Liu J."/>
            <person name="Fang Y."/>
            <person name="Hedlund B.P."/>
            <person name="Lian Z.H."/>
            <person name="Huang L.Y."/>
            <person name="Li J.T."/>
            <person name="Huang L.N."/>
            <person name="Li W.J."/>
            <person name="Jiang H.C."/>
            <person name="Dong H.L."/>
            <person name="Shu W.S."/>
        </authorList>
    </citation>
    <scope>NUCLEOTIDE SEQUENCE [LARGE SCALE GENOMIC DNA]</scope>
    <source>
        <strain evidence="12">AP2</strain>
    </source>
</reference>
<dbReference type="InterPro" id="IPR014729">
    <property type="entry name" value="Rossmann-like_a/b/a_fold"/>
</dbReference>
<dbReference type="FunFam" id="3.40.50.880:FF:000001">
    <property type="entry name" value="GMP synthase [glutamine-hydrolyzing]"/>
    <property type="match status" value="1"/>
</dbReference>
<keyword evidence="8 9" id="KW-0315">Glutamine amidotransferase</keyword>
<dbReference type="FunFam" id="3.30.300.10:FF:000002">
    <property type="entry name" value="GMP synthase [glutamine-hydrolyzing]"/>
    <property type="match status" value="1"/>
</dbReference>
<dbReference type="GO" id="GO:0005829">
    <property type="term" value="C:cytosol"/>
    <property type="evidence" value="ECO:0007669"/>
    <property type="project" value="TreeGrafter"/>
</dbReference>
<dbReference type="PANTHER" id="PTHR11922:SF2">
    <property type="entry name" value="GMP SYNTHASE [GLUTAMINE-HYDROLYZING]"/>
    <property type="match status" value="1"/>
</dbReference>
<evidence type="ECO:0000256" key="2">
    <source>
        <dbReference type="ARBA" id="ARBA00005153"/>
    </source>
</evidence>
<accession>A0A519BF37</accession>
<dbReference type="InterPro" id="IPR022310">
    <property type="entry name" value="NAD/GMP_synthase"/>
</dbReference>
<evidence type="ECO:0000256" key="3">
    <source>
        <dbReference type="ARBA" id="ARBA00022598"/>
    </source>
</evidence>
<dbReference type="CDD" id="cd01742">
    <property type="entry name" value="GATase1_GMP_Synthase"/>
    <property type="match status" value="1"/>
</dbReference>
<keyword evidence="7 9" id="KW-0067">ATP-binding</keyword>
<dbReference type="NCBIfam" id="TIGR00884">
    <property type="entry name" value="guaA_Cterm"/>
    <property type="match status" value="1"/>
</dbReference>
<dbReference type="SUPFAM" id="SSF54810">
    <property type="entry name" value="GMP synthetase C-terminal dimerisation domain"/>
    <property type="match status" value="1"/>
</dbReference>
<dbReference type="Gene3D" id="3.40.50.880">
    <property type="match status" value="1"/>
</dbReference>
<evidence type="ECO:0000259" key="11">
    <source>
        <dbReference type="PROSITE" id="PS51553"/>
    </source>
</evidence>
<evidence type="ECO:0000313" key="13">
    <source>
        <dbReference type="Proteomes" id="UP000316562"/>
    </source>
</evidence>
<dbReference type="InterPro" id="IPR004739">
    <property type="entry name" value="GMP_synth_GATase"/>
</dbReference>
<feature type="domain" description="GMPS ATP-PPase" evidence="11">
    <location>
        <begin position="198"/>
        <end position="394"/>
    </location>
</feature>
<dbReference type="PRINTS" id="PR00097">
    <property type="entry name" value="ANTSNTHASEII"/>
</dbReference>
<dbReference type="EMBL" id="SGBC01000003">
    <property type="protein sequence ID" value="RZD15881.1"/>
    <property type="molecule type" value="Genomic_DNA"/>
</dbReference>
<dbReference type="Proteomes" id="UP000316562">
    <property type="component" value="Unassembled WGS sequence"/>
</dbReference>
<dbReference type="InterPro" id="IPR001674">
    <property type="entry name" value="GMP_synth_C"/>
</dbReference>
<evidence type="ECO:0000256" key="10">
    <source>
        <dbReference type="PROSITE-ProRule" id="PRU00886"/>
    </source>
</evidence>
<dbReference type="UniPathway" id="UPA00189">
    <property type="reaction ID" value="UER00296"/>
</dbReference>
<dbReference type="SUPFAM" id="SSF52317">
    <property type="entry name" value="Class I glutamine amidotransferase-like"/>
    <property type="match status" value="1"/>
</dbReference>
<evidence type="ECO:0000256" key="1">
    <source>
        <dbReference type="ARBA" id="ARBA00002332"/>
    </source>
</evidence>
<name>A0A519BF37_ACIG2</name>
<dbReference type="PRINTS" id="PR00096">
    <property type="entry name" value="GATASE"/>
</dbReference>
<dbReference type="Gene3D" id="3.30.300.10">
    <property type="match status" value="1"/>
</dbReference>
<evidence type="ECO:0000256" key="9">
    <source>
        <dbReference type="HAMAP-Rule" id="MF_00344"/>
    </source>
</evidence>
<dbReference type="InterPro" id="IPR029062">
    <property type="entry name" value="Class_I_gatase-like"/>
</dbReference>
<keyword evidence="3 9" id="KW-0436">Ligase</keyword>
<keyword evidence="6 9" id="KW-0658">Purine biosynthesis</keyword>
<dbReference type="Pfam" id="PF00117">
    <property type="entry name" value="GATase"/>
    <property type="match status" value="1"/>
</dbReference>
<comment type="function">
    <text evidence="1 9">Catalyzes the synthesis of GMP from XMP.</text>
</comment>
<evidence type="ECO:0000313" key="12">
    <source>
        <dbReference type="EMBL" id="RZD15881.1"/>
    </source>
</evidence>
<dbReference type="InterPro" id="IPR025777">
    <property type="entry name" value="GMPS_ATP_PPase_dom"/>
</dbReference>
<evidence type="ECO:0000256" key="5">
    <source>
        <dbReference type="ARBA" id="ARBA00022749"/>
    </source>
</evidence>
<dbReference type="FunFam" id="3.40.50.620:FF:000001">
    <property type="entry name" value="GMP synthase [glutamine-hydrolyzing]"/>
    <property type="match status" value="1"/>
</dbReference>
<dbReference type="SUPFAM" id="SSF52402">
    <property type="entry name" value="Adenine nucleotide alpha hydrolases-like"/>
    <property type="match status" value="1"/>
</dbReference>
<feature type="binding site" evidence="10">
    <location>
        <begin position="230"/>
        <end position="236"/>
    </location>
    <ligand>
        <name>ATP</name>
        <dbReference type="ChEBI" id="CHEBI:30616"/>
    </ligand>
</feature>
<dbReference type="AlphaFoldDB" id="A0A519BF37"/>
<evidence type="ECO:0000256" key="7">
    <source>
        <dbReference type="ARBA" id="ARBA00022840"/>
    </source>
</evidence>
<dbReference type="GO" id="GO:0005524">
    <property type="term" value="F:ATP binding"/>
    <property type="evidence" value="ECO:0007669"/>
    <property type="project" value="UniProtKB-UniRule"/>
</dbReference>
<feature type="active site" evidence="9">
    <location>
        <position position="171"/>
    </location>
</feature>
<dbReference type="InterPro" id="IPR022955">
    <property type="entry name" value="GMP_synthase"/>
</dbReference>
<dbReference type="Pfam" id="PF02540">
    <property type="entry name" value="NAD_synthase"/>
    <property type="match status" value="1"/>
</dbReference>
<comment type="pathway">
    <text evidence="2 9">Purine metabolism; GMP biosynthesis; GMP from XMP (L-Gln route): step 1/1.</text>
</comment>
<comment type="subunit">
    <text evidence="9">Homodimer.</text>
</comment>
<comment type="caution">
    <text evidence="12">The sequence shown here is derived from an EMBL/GenBank/DDBJ whole genome shotgun (WGS) entry which is preliminary data.</text>
</comment>
<dbReference type="PANTHER" id="PTHR11922">
    <property type="entry name" value="GMP SYNTHASE-RELATED"/>
    <property type="match status" value="1"/>
</dbReference>
<feature type="active site" evidence="9">
    <location>
        <position position="173"/>
    </location>
</feature>
<dbReference type="EC" id="6.3.5.2" evidence="9"/>
<gene>
    <name evidence="9 12" type="primary">guaA</name>
    <name evidence="12" type="ORF">EVJ46_06695</name>
</gene>
<dbReference type="GO" id="GO:0003921">
    <property type="term" value="F:GMP synthase activity"/>
    <property type="evidence" value="ECO:0007669"/>
    <property type="project" value="InterPro"/>
</dbReference>
<dbReference type="PROSITE" id="PS51273">
    <property type="entry name" value="GATASE_TYPE_1"/>
    <property type="match status" value="1"/>
</dbReference>
<protein>
    <recommendedName>
        <fullName evidence="9">GMP synthase [glutamine-hydrolyzing]</fullName>
        <ecNumber evidence="9">6.3.5.2</ecNumber>
    </recommendedName>
    <alternativeName>
        <fullName evidence="9">GMP synthetase</fullName>
    </alternativeName>
    <alternativeName>
        <fullName evidence="9">Glutamine amidotransferase</fullName>
    </alternativeName>
</protein>
<sequence length="519" mass="57949">MKVNSSKVLIIDFGSQYTQLIARKVRESGIYCEIYPFSSRIEKIKDFNPAAIILSGGPSSVYDKGAPLISNEIFKIDVPFLGICYGMQLIAYLLSGEVKPAKNREYGYSKLEIAKKSKLFAGCGDDDPVWMSHGDIIVSPPNDFIITSKTENGNIASFENEEKKIYGLQFHPEVAHTICGHKILNNFLFDIAEVKKNWKLSDFIEDKIKEIKTEISPDTNGNNAAICALSGGVDSTVAAVLVSRAIGDKLVCIFVDNGLLRENEARDVFKFYKENLSLNVKLVKAEKIFLSALKGISDPEKKRKIIGKLFINIFEKEADKIKNAKFLVQGTLYPDVIESVPVYGSSSIIKSHHNVGGLPKKFNFKLIEPLRELFKDEVRLIGKKLNIPDAITERQPFPGPGLAIRVIGEVTENSLKMLRKADTIVAEEIKKNNLYNKIWQSFPVIIPVKTVGVMGDKRSYESLIAIRAVTSLDGMTADFAKLDYEILRQISSRIISEVKGVNRVVYDISSKPPSTIEWE</sequence>
<dbReference type="NCBIfam" id="NF000848">
    <property type="entry name" value="PRK00074.1"/>
    <property type="match status" value="1"/>
</dbReference>
<organism evidence="12 13">
    <name type="scientific">Acididesulfobacter guangdongensis</name>
    <dbReference type="NCBI Taxonomy" id="2597225"/>
    <lineage>
        <taxon>Bacteria</taxon>
        <taxon>Deltaproteobacteria</taxon>
        <taxon>Candidatus Acidulodesulfobacterales</taxon>
        <taxon>Candidatus Acididesulfobacter</taxon>
    </lineage>
</organism>
<keyword evidence="5 9" id="KW-0332">GMP biosynthesis</keyword>
<comment type="catalytic activity">
    <reaction evidence="9">
        <text>XMP + L-glutamine + ATP + H2O = GMP + L-glutamate + AMP + diphosphate + 2 H(+)</text>
        <dbReference type="Rhea" id="RHEA:11680"/>
        <dbReference type="ChEBI" id="CHEBI:15377"/>
        <dbReference type="ChEBI" id="CHEBI:15378"/>
        <dbReference type="ChEBI" id="CHEBI:29985"/>
        <dbReference type="ChEBI" id="CHEBI:30616"/>
        <dbReference type="ChEBI" id="CHEBI:33019"/>
        <dbReference type="ChEBI" id="CHEBI:57464"/>
        <dbReference type="ChEBI" id="CHEBI:58115"/>
        <dbReference type="ChEBI" id="CHEBI:58359"/>
        <dbReference type="ChEBI" id="CHEBI:456215"/>
        <dbReference type="EC" id="6.3.5.2"/>
    </reaction>
</comment>
<dbReference type="HAMAP" id="MF_00344">
    <property type="entry name" value="GMP_synthase"/>
    <property type="match status" value="1"/>
</dbReference>
<evidence type="ECO:0000256" key="6">
    <source>
        <dbReference type="ARBA" id="ARBA00022755"/>
    </source>
</evidence>
<dbReference type="PROSITE" id="PS51553">
    <property type="entry name" value="GMPS_ATP_PPASE"/>
    <property type="match status" value="1"/>
</dbReference>
<evidence type="ECO:0000256" key="4">
    <source>
        <dbReference type="ARBA" id="ARBA00022741"/>
    </source>
</evidence>
<dbReference type="NCBIfam" id="TIGR00888">
    <property type="entry name" value="guaA_Nterm"/>
    <property type="match status" value="1"/>
</dbReference>
<dbReference type="CDD" id="cd01997">
    <property type="entry name" value="GMP_synthase_C"/>
    <property type="match status" value="1"/>
</dbReference>
<evidence type="ECO:0000256" key="8">
    <source>
        <dbReference type="ARBA" id="ARBA00022962"/>
    </source>
</evidence>
<feature type="active site" description="Nucleophile" evidence="9">
    <location>
        <position position="84"/>
    </location>
</feature>
<proteinExistence type="inferred from homology"/>